<proteinExistence type="inferred from homology"/>
<dbReference type="PANTHER" id="PTHR16943:SF8">
    <property type="entry name" value="2-METHYLCITRATE DEHYDRATASE"/>
    <property type="match status" value="1"/>
</dbReference>
<sequence>MSSFCESFALWASGVIVPETAREEARLALLDTFGCMIAGWNEPQTRAARGAFASEDTATATALILGTAAHALDFDDYEVPGSTHPSAPILAALLALTRAGNRPLDDLLDAYVVGFEAITRLGAWLRYDHYNAGWHATGTLGSVGAAAASARLLGLPAPTFAHALAISASLAGGLKAQFGTDAKALHAGLAARAGIEAARLAAAGATGAAGAFEGRFGFAALHHGANADPGEVLARIGRPLGIAEHAILRKPWPSCAYTHRVIDAGLALRPRLPDPADWVRIVIRMPEPYFRVSEFLRPTNANEARFSATYCALAALVDGAVGPQSFRSEAFLRPAIAALLDRTEVDAYDPGPVLDDMSPDHPDRVTVHLAGGGTLSETVGHVAGGPVRPMSPADIRAKFAACGGDDATAARLLDPDADARIGLGPVLEGLALAPLTQKS</sequence>
<evidence type="ECO:0000313" key="5">
    <source>
        <dbReference type="Proteomes" id="UP001209535"/>
    </source>
</evidence>
<dbReference type="Pfam" id="PF19305">
    <property type="entry name" value="MmgE_PrpD_C"/>
    <property type="match status" value="1"/>
</dbReference>
<evidence type="ECO:0000256" key="1">
    <source>
        <dbReference type="ARBA" id="ARBA00006174"/>
    </source>
</evidence>
<feature type="domain" description="MmgE/PrpD C-terminal" evidence="3">
    <location>
        <begin position="252"/>
        <end position="403"/>
    </location>
</feature>
<dbReference type="SUPFAM" id="SSF103378">
    <property type="entry name" value="2-methylcitrate dehydratase PrpD"/>
    <property type="match status" value="1"/>
</dbReference>
<comment type="caution">
    <text evidence="4">The sequence shown here is derived from an EMBL/GenBank/DDBJ whole genome shotgun (WGS) entry which is preliminary data.</text>
</comment>
<dbReference type="InterPro" id="IPR005656">
    <property type="entry name" value="MmgE_PrpD"/>
</dbReference>
<dbReference type="Gene3D" id="1.10.4100.10">
    <property type="entry name" value="2-methylcitrate dehydratase PrpD"/>
    <property type="match status" value="1"/>
</dbReference>
<dbReference type="InterPro" id="IPR036148">
    <property type="entry name" value="MmgE/PrpD_sf"/>
</dbReference>
<protein>
    <submittedName>
        <fullName evidence="4">MmgE/PrpD family protein</fullName>
    </submittedName>
</protein>
<dbReference type="Gene3D" id="3.30.1330.120">
    <property type="entry name" value="2-methylcitrate dehydratase PrpD"/>
    <property type="match status" value="1"/>
</dbReference>
<reference evidence="4 5" key="1">
    <citation type="submission" date="2022-10" db="EMBL/GenBank/DDBJ databases">
        <title>Defluviimonas sp. nov., isolated from ocean surface sediments.</title>
        <authorList>
            <person name="He W."/>
            <person name="Wang L."/>
            <person name="Zhang D.-F."/>
        </authorList>
    </citation>
    <scope>NUCLEOTIDE SEQUENCE [LARGE SCALE GENOMIC DNA]</scope>
    <source>
        <strain evidence="4 5">WL0024</strain>
    </source>
</reference>
<organism evidence="4 5">
    <name type="scientific">Albidovulum salinarum</name>
    <dbReference type="NCBI Taxonomy" id="2984153"/>
    <lineage>
        <taxon>Bacteria</taxon>
        <taxon>Pseudomonadati</taxon>
        <taxon>Pseudomonadota</taxon>
        <taxon>Alphaproteobacteria</taxon>
        <taxon>Rhodobacterales</taxon>
        <taxon>Paracoccaceae</taxon>
        <taxon>Albidovulum</taxon>
    </lineage>
</organism>
<dbReference type="EMBL" id="JAOVQO010000020">
    <property type="protein sequence ID" value="MCU9850016.1"/>
    <property type="molecule type" value="Genomic_DNA"/>
</dbReference>
<dbReference type="Proteomes" id="UP001209535">
    <property type="component" value="Unassembled WGS sequence"/>
</dbReference>
<dbReference type="InterPro" id="IPR045336">
    <property type="entry name" value="MmgE_PrpD_N"/>
</dbReference>
<dbReference type="Pfam" id="PF03972">
    <property type="entry name" value="MmgE_PrpD_N"/>
    <property type="match status" value="1"/>
</dbReference>
<dbReference type="InterPro" id="IPR042188">
    <property type="entry name" value="MmgE/PrpD_sf_2"/>
</dbReference>
<keyword evidence="5" id="KW-1185">Reference proteome</keyword>
<dbReference type="PANTHER" id="PTHR16943">
    <property type="entry name" value="2-METHYLCITRATE DEHYDRATASE-RELATED"/>
    <property type="match status" value="1"/>
</dbReference>
<accession>A0ABT2X7T8</accession>
<comment type="similarity">
    <text evidence="1">Belongs to the PrpD family.</text>
</comment>
<feature type="domain" description="MmgE/PrpD N-terminal" evidence="2">
    <location>
        <begin position="17"/>
        <end position="224"/>
    </location>
</feature>
<dbReference type="InterPro" id="IPR042183">
    <property type="entry name" value="MmgE/PrpD_sf_1"/>
</dbReference>
<evidence type="ECO:0000259" key="2">
    <source>
        <dbReference type="Pfam" id="PF03972"/>
    </source>
</evidence>
<evidence type="ECO:0000313" key="4">
    <source>
        <dbReference type="EMBL" id="MCU9850016.1"/>
    </source>
</evidence>
<evidence type="ECO:0000259" key="3">
    <source>
        <dbReference type="Pfam" id="PF19305"/>
    </source>
</evidence>
<gene>
    <name evidence="4" type="ORF">OEZ60_18610</name>
</gene>
<dbReference type="RefSeq" id="WP_263339491.1">
    <property type="nucleotide sequence ID" value="NZ_JAOVQO010000020.1"/>
</dbReference>
<name>A0ABT2X7T8_9RHOB</name>
<dbReference type="InterPro" id="IPR045337">
    <property type="entry name" value="MmgE_PrpD_C"/>
</dbReference>